<dbReference type="PANTHER" id="PTHR15081">
    <property type="entry name" value="NUCLEAR AUTOANTIGENIC SPERM PROTEIN NASP -RELATED"/>
    <property type="match status" value="1"/>
</dbReference>
<feature type="compositionally biased region" description="Polar residues" evidence="3">
    <location>
        <begin position="145"/>
        <end position="154"/>
    </location>
</feature>
<evidence type="ECO:0000313" key="4">
    <source>
        <dbReference type="EMBL" id="EFX62425.1"/>
    </source>
</evidence>
<dbReference type="Proteomes" id="UP000000305">
    <property type="component" value="Unassembled WGS sequence"/>
</dbReference>
<dbReference type="STRING" id="6669.E9I0Q5"/>
<dbReference type="OrthoDB" id="5587616at2759"/>
<feature type="compositionally biased region" description="Polar residues" evidence="3">
    <location>
        <begin position="1"/>
        <end position="24"/>
    </location>
</feature>
<dbReference type="KEGG" id="dpx:DAPPUDRAFT_270431"/>
<dbReference type="InterPro" id="IPR051730">
    <property type="entry name" value="NASP-like"/>
</dbReference>
<evidence type="ECO:0000256" key="2">
    <source>
        <dbReference type="ARBA" id="ARBA00022803"/>
    </source>
</evidence>
<protein>
    <submittedName>
        <fullName evidence="4">Uncharacterized protein</fullName>
    </submittedName>
</protein>
<evidence type="ECO:0000256" key="3">
    <source>
        <dbReference type="SAM" id="MobiDB-lite"/>
    </source>
</evidence>
<feature type="compositionally biased region" description="Acidic residues" evidence="3">
    <location>
        <begin position="116"/>
        <end position="141"/>
    </location>
</feature>
<organism evidence="4 5">
    <name type="scientific">Daphnia pulex</name>
    <name type="common">Water flea</name>
    <dbReference type="NCBI Taxonomy" id="6669"/>
    <lineage>
        <taxon>Eukaryota</taxon>
        <taxon>Metazoa</taxon>
        <taxon>Ecdysozoa</taxon>
        <taxon>Arthropoda</taxon>
        <taxon>Crustacea</taxon>
        <taxon>Branchiopoda</taxon>
        <taxon>Diplostraca</taxon>
        <taxon>Cladocera</taxon>
        <taxon>Anomopoda</taxon>
        <taxon>Daphniidae</taxon>
        <taxon>Daphnia</taxon>
    </lineage>
</organism>
<keyword evidence="5" id="KW-1185">Reference proteome</keyword>
<accession>E9I0Q5</accession>
<keyword evidence="1" id="KW-0677">Repeat</keyword>
<dbReference type="InParanoid" id="E9I0Q5"/>
<dbReference type="HOGENOM" id="CLU_1628708_0_0_1"/>
<dbReference type="OMA" id="ATACEMY"/>
<keyword evidence="2" id="KW-0802">TPR repeat</keyword>
<sequence length="163" mass="17727">MAEIPTTTNGTSSETASASGPVESSSDKEQVTKEAMNLLEQGRRYLHVSDLPSAISALAESVKLLVKQYGANADECAESFYYLGMAFHEKHRADSCVLDEPFTFTIRPLSLPSGEKEEDGESEDEENGDDEEKSEEEEDSGENSTNGDVETNGKTGKPDDSEY</sequence>
<feature type="region of interest" description="Disordered" evidence="3">
    <location>
        <begin position="107"/>
        <end position="163"/>
    </location>
</feature>
<gene>
    <name evidence="4" type="ORF">DAPPUDRAFT_270431</name>
</gene>
<dbReference type="eggNOG" id="KOG4563">
    <property type="taxonomic scope" value="Eukaryota"/>
</dbReference>
<evidence type="ECO:0000256" key="1">
    <source>
        <dbReference type="ARBA" id="ARBA00022737"/>
    </source>
</evidence>
<dbReference type="EMBL" id="GL733602">
    <property type="protein sequence ID" value="EFX62425.1"/>
    <property type="molecule type" value="Genomic_DNA"/>
</dbReference>
<proteinExistence type="predicted"/>
<dbReference type="AlphaFoldDB" id="E9I0Q5"/>
<dbReference type="PANTHER" id="PTHR15081:SF1">
    <property type="entry name" value="NUCLEAR AUTOANTIGENIC SPERM PROTEIN"/>
    <property type="match status" value="1"/>
</dbReference>
<reference evidence="4 5" key="1">
    <citation type="journal article" date="2011" name="Science">
        <title>The ecoresponsive genome of Daphnia pulex.</title>
        <authorList>
            <person name="Colbourne J.K."/>
            <person name="Pfrender M.E."/>
            <person name="Gilbert D."/>
            <person name="Thomas W.K."/>
            <person name="Tucker A."/>
            <person name="Oakley T.H."/>
            <person name="Tokishita S."/>
            <person name="Aerts A."/>
            <person name="Arnold G.J."/>
            <person name="Basu M.K."/>
            <person name="Bauer D.J."/>
            <person name="Caceres C.E."/>
            <person name="Carmel L."/>
            <person name="Casola C."/>
            <person name="Choi J.H."/>
            <person name="Detter J.C."/>
            <person name="Dong Q."/>
            <person name="Dusheyko S."/>
            <person name="Eads B.D."/>
            <person name="Frohlich T."/>
            <person name="Geiler-Samerotte K.A."/>
            <person name="Gerlach D."/>
            <person name="Hatcher P."/>
            <person name="Jogdeo S."/>
            <person name="Krijgsveld J."/>
            <person name="Kriventseva E.V."/>
            <person name="Kultz D."/>
            <person name="Laforsch C."/>
            <person name="Lindquist E."/>
            <person name="Lopez J."/>
            <person name="Manak J.R."/>
            <person name="Muller J."/>
            <person name="Pangilinan J."/>
            <person name="Patwardhan R.P."/>
            <person name="Pitluck S."/>
            <person name="Pritham E.J."/>
            <person name="Rechtsteiner A."/>
            <person name="Rho M."/>
            <person name="Rogozin I.B."/>
            <person name="Sakarya O."/>
            <person name="Salamov A."/>
            <person name="Schaack S."/>
            <person name="Shapiro H."/>
            <person name="Shiga Y."/>
            <person name="Skalitzky C."/>
            <person name="Smith Z."/>
            <person name="Souvorov A."/>
            <person name="Sung W."/>
            <person name="Tang Z."/>
            <person name="Tsuchiya D."/>
            <person name="Tu H."/>
            <person name="Vos H."/>
            <person name="Wang M."/>
            <person name="Wolf Y.I."/>
            <person name="Yamagata H."/>
            <person name="Yamada T."/>
            <person name="Ye Y."/>
            <person name="Shaw J.R."/>
            <person name="Andrews J."/>
            <person name="Crease T.J."/>
            <person name="Tang H."/>
            <person name="Lucas S.M."/>
            <person name="Robertson H.M."/>
            <person name="Bork P."/>
            <person name="Koonin E.V."/>
            <person name="Zdobnov E.M."/>
            <person name="Grigoriev I.V."/>
            <person name="Lynch M."/>
            <person name="Boore J.L."/>
        </authorList>
    </citation>
    <scope>NUCLEOTIDE SEQUENCE [LARGE SCALE GENOMIC DNA]</scope>
</reference>
<evidence type="ECO:0000313" key="5">
    <source>
        <dbReference type="Proteomes" id="UP000000305"/>
    </source>
</evidence>
<name>E9I0Q5_DAPPU</name>
<feature type="region of interest" description="Disordered" evidence="3">
    <location>
        <begin position="1"/>
        <end position="31"/>
    </location>
</feature>